<accession>A0A233VL00</accession>
<keyword evidence="3 9" id="KW-0813">Transport</keyword>
<dbReference type="Proteomes" id="UP000730862">
    <property type="component" value="Unassembled WGS sequence"/>
</dbReference>
<evidence type="ECO:0000313" key="12">
    <source>
        <dbReference type="EMBL" id="PMC59311.1"/>
    </source>
</evidence>
<feature type="transmembrane region" description="Helical" evidence="9">
    <location>
        <begin position="368"/>
        <end position="389"/>
    </location>
</feature>
<feature type="transmembrane region" description="Helical" evidence="9">
    <location>
        <begin position="197"/>
        <end position="215"/>
    </location>
</feature>
<feature type="transmembrane region" description="Helical" evidence="9">
    <location>
        <begin position="322"/>
        <end position="343"/>
    </location>
</feature>
<reference evidence="10" key="4">
    <citation type="submission" date="2021-02" db="EMBL/GenBank/DDBJ databases">
        <title>Infant gut strain persistence is associated with maternal origin, phylogeny, and functional potential including surface adhesion and iron acquisition.</title>
        <authorList>
            <person name="Lou Y.C."/>
        </authorList>
    </citation>
    <scope>NUCLEOTIDE SEQUENCE</scope>
    <source>
        <strain evidence="10">L3_058_000G1_dasL3_058_000G1_concoct_72</strain>
    </source>
</reference>
<dbReference type="FunFam" id="1.20.1740.10:FF:000004">
    <property type="entry name" value="Sodium:alanine symporter family protein"/>
    <property type="match status" value="1"/>
</dbReference>
<evidence type="ECO:0000256" key="2">
    <source>
        <dbReference type="ARBA" id="ARBA00009261"/>
    </source>
</evidence>
<evidence type="ECO:0000256" key="6">
    <source>
        <dbReference type="ARBA" id="ARBA00022847"/>
    </source>
</evidence>
<feature type="transmembrane region" description="Helical" evidence="9">
    <location>
        <begin position="16"/>
        <end position="36"/>
    </location>
</feature>
<evidence type="ECO:0000256" key="5">
    <source>
        <dbReference type="ARBA" id="ARBA00022692"/>
    </source>
</evidence>
<evidence type="ECO:0000256" key="1">
    <source>
        <dbReference type="ARBA" id="ARBA00004651"/>
    </source>
</evidence>
<dbReference type="NCBIfam" id="TIGR00835">
    <property type="entry name" value="agcS"/>
    <property type="match status" value="1"/>
</dbReference>
<feature type="transmembrane region" description="Helical" evidence="9">
    <location>
        <begin position="401"/>
        <end position="418"/>
    </location>
</feature>
<dbReference type="EMBL" id="NDYE01000007">
    <property type="protein sequence ID" value="OXZ33088.1"/>
    <property type="molecule type" value="Genomic_DNA"/>
</dbReference>
<dbReference type="Pfam" id="PF01235">
    <property type="entry name" value="Na_Ala_symp"/>
    <property type="match status" value="1"/>
</dbReference>
<dbReference type="PROSITE" id="PS00873">
    <property type="entry name" value="NA_ALANINE_SYMP"/>
    <property type="match status" value="1"/>
</dbReference>
<evidence type="ECO:0000256" key="9">
    <source>
        <dbReference type="RuleBase" id="RU363064"/>
    </source>
</evidence>
<evidence type="ECO:0000313" key="13">
    <source>
        <dbReference type="Proteomes" id="UP000215546"/>
    </source>
</evidence>
<gene>
    <name evidence="11" type="ORF">B9N55_03840</name>
    <name evidence="12" type="ORF">CJ208_09135</name>
    <name evidence="10" type="ORF">KIA07_04450</name>
</gene>
<dbReference type="GO" id="GO:0005886">
    <property type="term" value="C:plasma membrane"/>
    <property type="evidence" value="ECO:0007669"/>
    <property type="project" value="UniProtKB-SubCell"/>
</dbReference>
<evidence type="ECO:0000256" key="8">
    <source>
        <dbReference type="ARBA" id="ARBA00023136"/>
    </source>
</evidence>
<keyword evidence="8 9" id="KW-0472">Membrane</keyword>
<evidence type="ECO:0000256" key="3">
    <source>
        <dbReference type="ARBA" id="ARBA00022448"/>
    </source>
</evidence>
<dbReference type="PROSITE" id="PS51257">
    <property type="entry name" value="PROKAR_LIPOPROTEIN"/>
    <property type="match status" value="1"/>
</dbReference>
<name>A0A233VL00_FINMA</name>
<dbReference type="EMBL" id="JAHAIK010000009">
    <property type="protein sequence ID" value="MBS5964900.1"/>
    <property type="molecule type" value="Genomic_DNA"/>
</dbReference>
<dbReference type="PANTHER" id="PTHR30330">
    <property type="entry name" value="AGSS FAMILY TRANSPORTER, SODIUM-ALANINE"/>
    <property type="match status" value="1"/>
</dbReference>
<dbReference type="Gene3D" id="1.20.1740.10">
    <property type="entry name" value="Amino acid/polyamine transporter I"/>
    <property type="match status" value="1"/>
</dbReference>
<reference evidence="11" key="1">
    <citation type="journal article" date="2017" name="J. Clin. Microbiol.">
        <title>Finegoldia magna Isolated from Orthopedic Joint Implant-Associated Infections.</title>
        <authorList>
            <person name="Soderquist B."/>
            <person name="Bjorklund S."/>
            <person name="Hellmark B."/>
            <person name="Jensen A."/>
            <person name="Bruggemann H."/>
        </authorList>
    </citation>
    <scope>NUCLEOTIDE SEQUENCE</scope>
    <source>
        <strain evidence="11">12T273</strain>
    </source>
</reference>
<dbReference type="GO" id="GO:0005283">
    <property type="term" value="F:amino acid:sodium symporter activity"/>
    <property type="evidence" value="ECO:0007669"/>
    <property type="project" value="InterPro"/>
</dbReference>
<evidence type="ECO:0000256" key="4">
    <source>
        <dbReference type="ARBA" id="ARBA00022475"/>
    </source>
</evidence>
<sequence>MDQKALNDTIVAINSFLSNNILLIALLGCGIFYTIYSKGVQFRKLGAAFKQTFGGVFSKEKKSEDEGVSSFQALAVAIAAQVGTGNVAGVATAIMAGGPGAIFWMWLAAILGMATIYAEATLAQKFREKDDEGNFVGGPAYYIKNGIGPTHPGLAKVMSVAFAVLIVIALGFVGNIVQSNSIATSVVAAVEGAGGHLNPIIVGIVVAVLAGGVFIGGIKRIANFAQLVVPIMALIYIVAAIIMMVKFHDQIGPAFKLIFQAAFNPEAALGGALGITIKAAAAKGVGRGLFSNEAGMGSTPHAHATAHVAHPVLQGYTAMVGVFIDTIVICTVTALMILVTGAWTDKSLNGALVTQKAFTVAFGTKGTVLLAVALGFFAFTTIVGWYYFGETNIRFLFGHKGLWPYRILVLLCIIAGSLQEVDLVWNTADLTNSLMVIPNIIAIIMLHKHVKNMSLHYETNGKEGSL</sequence>
<dbReference type="PANTHER" id="PTHR30330:SF14">
    <property type="entry name" value="SODIUM_AMINO ACID (ALANINE) SYMPORTER"/>
    <property type="match status" value="1"/>
</dbReference>
<dbReference type="Proteomes" id="UP000215546">
    <property type="component" value="Unassembled WGS sequence"/>
</dbReference>
<dbReference type="Proteomes" id="UP000235723">
    <property type="component" value="Unassembled WGS sequence"/>
</dbReference>
<dbReference type="PRINTS" id="PR00175">
    <property type="entry name" value="NAALASMPORT"/>
</dbReference>
<feature type="transmembrane region" description="Helical" evidence="9">
    <location>
        <begin position="157"/>
        <end position="177"/>
    </location>
</feature>
<proteinExistence type="inferred from homology"/>
<feature type="transmembrane region" description="Helical" evidence="9">
    <location>
        <begin position="101"/>
        <end position="120"/>
    </location>
</feature>
<dbReference type="InterPro" id="IPR001463">
    <property type="entry name" value="Na/Ala_symport"/>
</dbReference>
<dbReference type="RefSeq" id="WP_094208374.1">
    <property type="nucleotide sequence ID" value="NZ_JAHAIK010000009.1"/>
</dbReference>
<reference evidence="12 14" key="3">
    <citation type="submission" date="2017-09" db="EMBL/GenBank/DDBJ databases">
        <title>Bacterial strain isolated from the female urinary microbiota.</title>
        <authorList>
            <person name="Thomas-White K."/>
            <person name="Kumar N."/>
            <person name="Forster S."/>
            <person name="Putonti C."/>
            <person name="Lawley T."/>
            <person name="Wolfe A.J."/>
        </authorList>
    </citation>
    <scope>NUCLEOTIDE SEQUENCE [LARGE SCALE GENOMIC DNA]</scope>
    <source>
        <strain evidence="12 14">UMB0115</strain>
    </source>
</reference>
<feature type="transmembrane region" description="Helical" evidence="9">
    <location>
        <begin position="430"/>
        <end position="447"/>
    </location>
</feature>
<evidence type="ECO:0000313" key="10">
    <source>
        <dbReference type="EMBL" id="MBS5964900.1"/>
    </source>
</evidence>
<reference evidence="13" key="2">
    <citation type="submission" date="2017-04" db="EMBL/GenBank/DDBJ databases">
        <title>Finegoldia magna isolated from orthopedic joint implant-associated infections.</title>
        <authorList>
            <person name="Bjorklund S."/>
            <person name="Bruggemann H."/>
            <person name="Jensen A."/>
            <person name="Hellmark B."/>
            <person name="Soderquist B."/>
        </authorList>
    </citation>
    <scope>NUCLEOTIDE SEQUENCE [LARGE SCALE GENOMIC DNA]</scope>
    <source>
        <strain evidence="13">12T273</strain>
    </source>
</reference>
<comment type="similarity">
    <text evidence="2 9">Belongs to the alanine or glycine:cation symporter (AGCS) (TC 2.A.25) family.</text>
</comment>
<feature type="transmembrane region" description="Helical" evidence="9">
    <location>
        <begin position="257"/>
        <end position="277"/>
    </location>
</feature>
<keyword evidence="4 9" id="KW-1003">Cell membrane</keyword>
<keyword evidence="7 9" id="KW-1133">Transmembrane helix</keyword>
<evidence type="ECO:0000313" key="11">
    <source>
        <dbReference type="EMBL" id="OXZ33088.1"/>
    </source>
</evidence>
<feature type="transmembrane region" description="Helical" evidence="9">
    <location>
        <begin position="227"/>
        <end position="245"/>
    </location>
</feature>
<protein>
    <submittedName>
        <fullName evidence="11">Sodium:alanine symporter family protein</fullName>
    </submittedName>
</protein>
<keyword evidence="6 9" id="KW-0769">Symport</keyword>
<keyword evidence="5 9" id="KW-0812">Transmembrane</keyword>
<evidence type="ECO:0000313" key="14">
    <source>
        <dbReference type="Proteomes" id="UP000235723"/>
    </source>
</evidence>
<evidence type="ECO:0000256" key="7">
    <source>
        <dbReference type="ARBA" id="ARBA00022989"/>
    </source>
</evidence>
<comment type="subcellular location">
    <subcellularLocation>
        <location evidence="1 9">Cell membrane</location>
        <topology evidence="1 9">Multi-pass membrane protein</topology>
    </subcellularLocation>
</comment>
<dbReference type="EMBL" id="PNHD01000022">
    <property type="protein sequence ID" value="PMC59311.1"/>
    <property type="molecule type" value="Genomic_DNA"/>
</dbReference>
<organism evidence="11 13">
    <name type="scientific">Finegoldia magna</name>
    <name type="common">Peptostreptococcus magnus</name>
    <dbReference type="NCBI Taxonomy" id="1260"/>
    <lineage>
        <taxon>Bacteria</taxon>
        <taxon>Bacillati</taxon>
        <taxon>Bacillota</taxon>
        <taxon>Tissierellia</taxon>
        <taxon>Tissierellales</taxon>
        <taxon>Peptoniphilaceae</taxon>
        <taxon>Finegoldia</taxon>
    </lineage>
</organism>
<comment type="caution">
    <text evidence="11">The sequence shown here is derived from an EMBL/GenBank/DDBJ whole genome shotgun (WGS) entry which is preliminary data.</text>
</comment>
<dbReference type="AlphaFoldDB" id="A0A233VL00"/>